<reference evidence="2" key="1">
    <citation type="journal article" date="2023" name="Science">
        <title>Genome structures resolve the early diversification of teleost fishes.</title>
        <authorList>
            <person name="Parey E."/>
            <person name="Louis A."/>
            <person name="Montfort J."/>
            <person name="Bouchez O."/>
            <person name="Roques C."/>
            <person name="Iampietro C."/>
            <person name="Lluch J."/>
            <person name="Castinel A."/>
            <person name="Donnadieu C."/>
            <person name="Desvignes T."/>
            <person name="Floi Bucao C."/>
            <person name="Jouanno E."/>
            <person name="Wen M."/>
            <person name="Mejri S."/>
            <person name="Dirks R."/>
            <person name="Jansen H."/>
            <person name="Henkel C."/>
            <person name="Chen W.J."/>
            <person name="Zahm M."/>
            <person name="Cabau C."/>
            <person name="Klopp C."/>
            <person name="Thompson A.W."/>
            <person name="Robinson-Rechavi M."/>
            <person name="Braasch I."/>
            <person name="Lecointre G."/>
            <person name="Bobe J."/>
            <person name="Postlethwait J.H."/>
            <person name="Berthelot C."/>
            <person name="Roest Crollius H."/>
            <person name="Guiguen Y."/>
        </authorList>
    </citation>
    <scope>NUCLEOTIDE SEQUENCE</scope>
    <source>
        <strain evidence="2">NC1722</strain>
    </source>
</reference>
<dbReference type="AlphaFoldDB" id="A0AAD7RJK3"/>
<dbReference type="EMBL" id="JAINUG010000254">
    <property type="protein sequence ID" value="KAJ8385292.1"/>
    <property type="molecule type" value="Genomic_DNA"/>
</dbReference>
<keyword evidence="3" id="KW-1185">Reference proteome</keyword>
<name>A0AAD7RJK3_9TELE</name>
<dbReference type="Proteomes" id="UP001221898">
    <property type="component" value="Unassembled WGS sequence"/>
</dbReference>
<accession>A0AAD7RJK3</accession>
<organism evidence="2 3">
    <name type="scientific">Aldrovandia affinis</name>
    <dbReference type="NCBI Taxonomy" id="143900"/>
    <lineage>
        <taxon>Eukaryota</taxon>
        <taxon>Metazoa</taxon>
        <taxon>Chordata</taxon>
        <taxon>Craniata</taxon>
        <taxon>Vertebrata</taxon>
        <taxon>Euteleostomi</taxon>
        <taxon>Actinopterygii</taxon>
        <taxon>Neopterygii</taxon>
        <taxon>Teleostei</taxon>
        <taxon>Notacanthiformes</taxon>
        <taxon>Halosauridae</taxon>
        <taxon>Aldrovandia</taxon>
    </lineage>
</organism>
<feature type="region of interest" description="Disordered" evidence="1">
    <location>
        <begin position="1"/>
        <end position="23"/>
    </location>
</feature>
<proteinExistence type="predicted"/>
<comment type="caution">
    <text evidence="2">The sequence shown here is derived from an EMBL/GenBank/DDBJ whole genome shotgun (WGS) entry which is preliminary data.</text>
</comment>
<evidence type="ECO:0000313" key="2">
    <source>
        <dbReference type="EMBL" id="KAJ8385292.1"/>
    </source>
</evidence>
<gene>
    <name evidence="2" type="ORF">AAFF_G00190810</name>
</gene>
<evidence type="ECO:0000256" key="1">
    <source>
        <dbReference type="SAM" id="MobiDB-lite"/>
    </source>
</evidence>
<sequence length="134" mass="14691">MCISRRGPRGWRGTPRPPDAHGQLFHHRRGCERAERERGACCVRLSAARATCLLQEAVGQGAEDAPVWKGAHLRSGRMGVGTAGDGQIRAVEKWSDSEQHFRISGGWTRWLMEERAGEGIGLSMGPQSSATREV</sequence>
<protein>
    <submittedName>
        <fullName evidence="2">Uncharacterized protein</fullName>
    </submittedName>
</protein>
<evidence type="ECO:0000313" key="3">
    <source>
        <dbReference type="Proteomes" id="UP001221898"/>
    </source>
</evidence>